<protein>
    <submittedName>
        <fullName evidence="2">3-methyladenine DNA glycosylase</fullName>
        <ecNumber evidence="2">3.2.2.20</ecNumber>
    </submittedName>
</protein>
<reference evidence="2 3" key="2">
    <citation type="journal article" date="2016" name="J. Biotechnol.">
        <title>Complete genome sequence of Arthrobacter alpinus ERGS4:06, a yellow pigmented bacterium tolerant to cold and radiations isolated from Sikkim Himalaya.</title>
        <authorList>
            <person name="Kumar R."/>
            <person name="Singh D."/>
            <person name="Swarnkar M.K."/>
            <person name="Singh A.K."/>
            <person name="Kumar S."/>
        </authorList>
    </citation>
    <scope>NUCLEOTIDE SEQUENCE [LARGE SCALE GENOMIC DNA]</scope>
    <source>
        <strain evidence="2 3">ERGS4:06</strain>
    </source>
</reference>
<dbReference type="SUPFAM" id="SSF48150">
    <property type="entry name" value="DNA-glycosylase"/>
    <property type="match status" value="1"/>
</dbReference>
<dbReference type="Proteomes" id="UP000059574">
    <property type="component" value="Chromosome"/>
</dbReference>
<evidence type="ECO:0000256" key="1">
    <source>
        <dbReference type="PIRSR" id="PIRSR605019-1"/>
    </source>
</evidence>
<keyword evidence="1" id="KW-0479">Metal-binding</keyword>
<feature type="binding site" evidence="1">
    <location>
        <position position="33"/>
    </location>
    <ligand>
        <name>Zn(2+)</name>
        <dbReference type="ChEBI" id="CHEBI:29105"/>
    </ligand>
</feature>
<dbReference type="EC" id="3.2.2.20" evidence="2"/>
<sequence>MDSPQLNLMVGSDGKARCAWGGMDGDEQYQRYHDTEWGRPISGEPATMERELFERLSLEAFQSGLSWLTILRKRDAFRAAFKNFDPVAVANFGEDDFERLMNNVGIVRNRLKIRATMGNAKALLALPEDTTLASLLASHAPQTSRMPDEPIAAQTPESARLAKALKKLGFSFVGPTTAYAMMQAVGVVNDHQPGCWLAADPAAGAATDVAGADAADA</sequence>
<dbReference type="InterPro" id="IPR052891">
    <property type="entry name" value="DNA-3mA_glycosylase"/>
</dbReference>
<keyword evidence="2" id="KW-0378">Hydrolase</keyword>
<dbReference type="InterPro" id="IPR005019">
    <property type="entry name" value="Adenine_glyco"/>
</dbReference>
<dbReference type="InterPro" id="IPR011257">
    <property type="entry name" value="DNA_glycosylase"/>
</dbReference>
<dbReference type="Gene3D" id="1.10.340.30">
    <property type="entry name" value="Hypothetical protein, domain 2"/>
    <property type="match status" value="1"/>
</dbReference>
<dbReference type="OrthoDB" id="9807664at2"/>
<reference evidence="3" key="1">
    <citation type="submission" date="2015-11" db="EMBL/GenBank/DDBJ databases">
        <authorList>
            <person name="Kumar R."/>
            <person name="Singh D."/>
            <person name="Swarnkar M.K."/>
            <person name="Singh A.K."/>
            <person name="Kumar S."/>
        </authorList>
    </citation>
    <scope>NUCLEOTIDE SEQUENCE [LARGE SCALE GENOMIC DNA]</scope>
    <source>
        <strain evidence="3">ERGS4:06</strain>
    </source>
</reference>
<name>A0A0S2LY78_9MICC</name>
<organism evidence="2 3">
    <name type="scientific">Arthrobacter alpinus</name>
    <dbReference type="NCBI Taxonomy" id="656366"/>
    <lineage>
        <taxon>Bacteria</taxon>
        <taxon>Bacillati</taxon>
        <taxon>Actinomycetota</taxon>
        <taxon>Actinomycetes</taxon>
        <taxon>Micrococcales</taxon>
        <taxon>Micrococcaceae</taxon>
        <taxon>Arthrobacter</taxon>
    </lineage>
</organism>
<dbReference type="PANTHER" id="PTHR30037:SF4">
    <property type="entry name" value="DNA-3-METHYLADENINE GLYCOSYLASE I"/>
    <property type="match status" value="1"/>
</dbReference>
<dbReference type="AlphaFoldDB" id="A0A0S2LY78"/>
<dbReference type="GO" id="GO:0006284">
    <property type="term" value="P:base-excision repair"/>
    <property type="evidence" value="ECO:0007669"/>
    <property type="project" value="InterPro"/>
</dbReference>
<dbReference type="SMR" id="A0A0S2LY78"/>
<dbReference type="GO" id="GO:0046872">
    <property type="term" value="F:metal ion binding"/>
    <property type="evidence" value="ECO:0007669"/>
    <property type="project" value="UniProtKB-KW"/>
</dbReference>
<dbReference type="RefSeq" id="WP_062286798.1">
    <property type="nucleotide sequence ID" value="NZ_CP013200.1"/>
</dbReference>
<keyword evidence="2" id="KW-0326">Glycosidase</keyword>
<dbReference type="EMBL" id="CP013200">
    <property type="protein sequence ID" value="ALO66176.1"/>
    <property type="molecule type" value="Genomic_DNA"/>
</dbReference>
<dbReference type="Pfam" id="PF03352">
    <property type="entry name" value="Adenine_glyco"/>
    <property type="match status" value="1"/>
</dbReference>
<accession>A0A0S2LY78</accession>
<keyword evidence="1" id="KW-0862">Zinc</keyword>
<feature type="binding site" evidence="1">
    <location>
        <position position="195"/>
    </location>
    <ligand>
        <name>Zn(2+)</name>
        <dbReference type="ChEBI" id="CHEBI:29105"/>
    </ligand>
</feature>
<feature type="binding site" evidence="1">
    <location>
        <position position="18"/>
    </location>
    <ligand>
        <name>Zn(2+)</name>
        <dbReference type="ChEBI" id="CHEBI:29105"/>
    </ligand>
</feature>
<gene>
    <name evidence="2" type="ORF">AS189_06300</name>
</gene>
<feature type="binding site" evidence="1">
    <location>
        <position position="191"/>
    </location>
    <ligand>
        <name>Zn(2+)</name>
        <dbReference type="ChEBI" id="CHEBI:29105"/>
    </ligand>
</feature>
<proteinExistence type="predicted"/>
<dbReference type="GO" id="GO:0008725">
    <property type="term" value="F:DNA-3-methyladenine glycosylase activity"/>
    <property type="evidence" value="ECO:0007669"/>
    <property type="project" value="UniProtKB-EC"/>
</dbReference>
<dbReference type="PANTHER" id="PTHR30037">
    <property type="entry name" value="DNA-3-METHYLADENINE GLYCOSYLASE 1"/>
    <property type="match status" value="1"/>
</dbReference>
<evidence type="ECO:0000313" key="3">
    <source>
        <dbReference type="Proteomes" id="UP000059574"/>
    </source>
</evidence>
<evidence type="ECO:0000313" key="2">
    <source>
        <dbReference type="EMBL" id="ALO66176.1"/>
    </source>
</evidence>